<keyword evidence="2 5" id="KW-0812">Transmembrane</keyword>
<dbReference type="EMBL" id="JBHSJJ010000009">
    <property type="protein sequence ID" value="MFC4873186.1"/>
    <property type="molecule type" value="Genomic_DNA"/>
</dbReference>
<dbReference type="Proteomes" id="UP001595818">
    <property type="component" value="Unassembled WGS sequence"/>
</dbReference>
<sequence>MEKRNKPAGRASKITYWVATLWLSLGMVSTGIVQLMKMEADVDLMTRLGYPIYLLTMLGVWKMLGVVAVLVPKFALVKEWAYAGFFFAMSGAIVSHLAIGHGAEELFGPSLLLLLTVVSWYFRPADRKVVAVNQ</sequence>
<evidence type="ECO:0000313" key="6">
    <source>
        <dbReference type="EMBL" id="MFC4873186.1"/>
    </source>
</evidence>
<comment type="subcellular location">
    <subcellularLocation>
        <location evidence="1">Membrane</location>
        <topology evidence="1">Multi-pass membrane protein</topology>
    </subcellularLocation>
</comment>
<reference evidence="7" key="1">
    <citation type="journal article" date="2019" name="Int. J. Syst. Evol. Microbiol.">
        <title>The Global Catalogue of Microorganisms (GCM) 10K type strain sequencing project: providing services to taxonomists for standard genome sequencing and annotation.</title>
        <authorList>
            <consortium name="The Broad Institute Genomics Platform"/>
            <consortium name="The Broad Institute Genome Sequencing Center for Infectious Disease"/>
            <person name="Wu L."/>
            <person name="Ma J."/>
        </authorList>
    </citation>
    <scope>NUCLEOTIDE SEQUENCE [LARGE SCALE GENOMIC DNA]</scope>
    <source>
        <strain evidence="7">CGMCC 4.7466</strain>
    </source>
</reference>
<evidence type="ECO:0000256" key="5">
    <source>
        <dbReference type="SAM" id="Phobius"/>
    </source>
</evidence>
<keyword evidence="4 5" id="KW-0472">Membrane</keyword>
<gene>
    <name evidence="6" type="ORF">ACFPFU_15915</name>
</gene>
<evidence type="ECO:0000256" key="4">
    <source>
        <dbReference type="ARBA" id="ARBA00023136"/>
    </source>
</evidence>
<feature type="transmembrane region" description="Helical" evidence="5">
    <location>
        <begin position="80"/>
        <end position="100"/>
    </location>
</feature>
<dbReference type="InterPro" id="IPR016944">
    <property type="entry name" value="UCP030066"/>
</dbReference>
<keyword evidence="7" id="KW-1185">Reference proteome</keyword>
<organism evidence="6 7">
    <name type="scientific">Negadavirga shengliensis</name>
    <dbReference type="NCBI Taxonomy" id="1389218"/>
    <lineage>
        <taxon>Bacteria</taxon>
        <taxon>Pseudomonadati</taxon>
        <taxon>Bacteroidota</taxon>
        <taxon>Cytophagia</taxon>
        <taxon>Cytophagales</taxon>
        <taxon>Cyclobacteriaceae</taxon>
        <taxon>Negadavirga</taxon>
    </lineage>
</organism>
<feature type="transmembrane region" description="Helical" evidence="5">
    <location>
        <begin position="106"/>
        <end position="122"/>
    </location>
</feature>
<evidence type="ECO:0000313" key="7">
    <source>
        <dbReference type="Proteomes" id="UP001595818"/>
    </source>
</evidence>
<comment type="caution">
    <text evidence="6">The sequence shown here is derived from an EMBL/GenBank/DDBJ whole genome shotgun (WGS) entry which is preliminary data.</text>
</comment>
<evidence type="ECO:0000256" key="2">
    <source>
        <dbReference type="ARBA" id="ARBA00022692"/>
    </source>
</evidence>
<evidence type="ECO:0000256" key="1">
    <source>
        <dbReference type="ARBA" id="ARBA00004141"/>
    </source>
</evidence>
<dbReference type="RefSeq" id="WP_377065791.1">
    <property type="nucleotide sequence ID" value="NZ_JBHSJJ010000009.1"/>
</dbReference>
<evidence type="ECO:0000256" key="3">
    <source>
        <dbReference type="ARBA" id="ARBA00022989"/>
    </source>
</evidence>
<accession>A0ABV9T3V6</accession>
<feature type="transmembrane region" description="Helical" evidence="5">
    <location>
        <begin position="14"/>
        <end position="36"/>
    </location>
</feature>
<keyword evidence="3 5" id="KW-1133">Transmembrane helix</keyword>
<protein>
    <submittedName>
        <fullName evidence="6">DoxX family protein</fullName>
    </submittedName>
</protein>
<dbReference type="InterPro" id="IPR032808">
    <property type="entry name" value="DoxX"/>
</dbReference>
<proteinExistence type="predicted"/>
<name>A0ABV9T3V6_9BACT</name>
<dbReference type="PIRSF" id="PIRSF030066">
    <property type="entry name" value="UCP030066"/>
    <property type="match status" value="1"/>
</dbReference>
<feature type="transmembrane region" description="Helical" evidence="5">
    <location>
        <begin position="48"/>
        <end position="71"/>
    </location>
</feature>
<dbReference type="Pfam" id="PF13564">
    <property type="entry name" value="DoxX_2"/>
    <property type="match status" value="1"/>
</dbReference>